<evidence type="ECO:0000256" key="1">
    <source>
        <dbReference type="ARBA" id="ARBA00004167"/>
    </source>
</evidence>
<proteinExistence type="predicted"/>
<dbReference type="EMBL" id="JAACNH010000008">
    <property type="protein sequence ID" value="KAG8433882.1"/>
    <property type="molecule type" value="Genomic_DNA"/>
</dbReference>
<dbReference type="InterPro" id="IPR036179">
    <property type="entry name" value="Ig-like_dom_sf"/>
</dbReference>
<evidence type="ECO:0000256" key="7">
    <source>
        <dbReference type="SAM" id="Phobius"/>
    </source>
</evidence>
<feature type="chain" id="PRO_5035782010" description="Ig-like domain-containing protein" evidence="8">
    <location>
        <begin position="19"/>
        <end position="460"/>
    </location>
</feature>
<keyword evidence="8" id="KW-0732">Signal</keyword>
<feature type="domain" description="Ig-like" evidence="9">
    <location>
        <begin position="223"/>
        <end position="308"/>
    </location>
</feature>
<dbReference type="GO" id="GO:0016020">
    <property type="term" value="C:membrane"/>
    <property type="evidence" value="ECO:0007669"/>
    <property type="project" value="UniProtKB-SubCell"/>
</dbReference>
<evidence type="ECO:0000256" key="2">
    <source>
        <dbReference type="ARBA" id="ARBA00022692"/>
    </source>
</evidence>
<evidence type="ECO:0000256" key="4">
    <source>
        <dbReference type="ARBA" id="ARBA00023136"/>
    </source>
</evidence>
<dbReference type="InterPro" id="IPR013162">
    <property type="entry name" value="CD80_C2-set"/>
</dbReference>
<keyword evidence="4 7" id="KW-0472">Membrane</keyword>
<comment type="caution">
    <text evidence="10">The sequence shown here is derived from an EMBL/GenBank/DDBJ whole genome shotgun (WGS) entry which is preliminary data.</text>
</comment>
<dbReference type="Pfam" id="PF08205">
    <property type="entry name" value="C2-set_2"/>
    <property type="match status" value="1"/>
</dbReference>
<organism evidence="10 11">
    <name type="scientific">Hymenochirus boettgeri</name>
    <name type="common">Congo dwarf clawed frog</name>
    <dbReference type="NCBI Taxonomy" id="247094"/>
    <lineage>
        <taxon>Eukaryota</taxon>
        <taxon>Metazoa</taxon>
        <taxon>Chordata</taxon>
        <taxon>Craniata</taxon>
        <taxon>Vertebrata</taxon>
        <taxon>Euteleostomi</taxon>
        <taxon>Amphibia</taxon>
        <taxon>Batrachia</taxon>
        <taxon>Anura</taxon>
        <taxon>Pipoidea</taxon>
        <taxon>Pipidae</taxon>
        <taxon>Pipinae</taxon>
        <taxon>Hymenochirus</taxon>
    </lineage>
</organism>
<feature type="region of interest" description="Disordered" evidence="6">
    <location>
        <begin position="405"/>
        <end position="425"/>
    </location>
</feature>
<dbReference type="PANTHER" id="PTHR47387:SF1">
    <property type="entry name" value="NECTIN-2"/>
    <property type="match status" value="1"/>
</dbReference>
<keyword evidence="3 7" id="KW-1133">Transmembrane helix</keyword>
<dbReference type="InterPro" id="IPR052659">
    <property type="entry name" value="Nectin/PVR"/>
</dbReference>
<keyword evidence="2 7" id="KW-0812">Transmembrane</keyword>
<dbReference type="Gene3D" id="2.60.40.10">
    <property type="entry name" value="Immunoglobulins"/>
    <property type="match status" value="3"/>
</dbReference>
<dbReference type="Proteomes" id="UP000812440">
    <property type="component" value="Chromosome 7"/>
</dbReference>
<dbReference type="AlphaFoldDB" id="A0A8T2IPH0"/>
<accession>A0A8T2IPH0</accession>
<comment type="subcellular location">
    <subcellularLocation>
        <location evidence="1">Membrane</location>
        <topology evidence="1">Single-pass membrane protein</topology>
    </subcellularLocation>
</comment>
<protein>
    <recommendedName>
        <fullName evidence="9">Ig-like domain-containing protein</fullName>
    </recommendedName>
</protein>
<dbReference type="InterPro" id="IPR003599">
    <property type="entry name" value="Ig_sub"/>
</dbReference>
<feature type="region of interest" description="Disordered" evidence="6">
    <location>
        <begin position="353"/>
        <end position="375"/>
    </location>
</feature>
<dbReference type="PANTHER" id="PTHR47387">
    <property type="entry name" value="NECTIN-2"/>
    <property type="match status" value="1"/>
</dbReference>
<evidence type="ECO:0000256" key="3">
    <source>
        <dbReference type="ARBA" id="ARBA00022989"/>
    </source>
</evidence>
<keyword evidence="11" id="KW-1185">Reference proteome</keyword>
<evidence type="ECO:0000259" key="9">
    <source>
        <dbReference type="PROSITE" id="PS50835"/>
    </source>
</evidence>
<dbReference type="PROSITE" id="PS50835">
    <property type="entry name" value="IG_LIKE"/>
    <property type="match status" value="2"/>
</dbReference>
<dbReference type="InterPro" id="IPR013783">
    <property type="entry name" value="Ig-like_fold"/>
</dbReference>
<dbReference type="OrthoDB" id="6413693at2759"/>
<sequence length="460" mass="50380">MIGHWPVLFLLLCPVLQAQQVAVNDKVTGILGQDVSLPCAFITSDTSMRLTQIMWSKNGTNVATFSPLHGPHIQDTSHYQQDPTPTSTTLKIISLRASDEGEYVCEVTIFPGGNRRGSTYLSIKAEPKISAEAVPAMAGEQEVPVAKCASANGRPLSQITWRSTLPGNFENTVTNNSDGTYTVLSVYRTVPTWTVNGQQVVCSVNYEATETNLPVDLYVQFHPVVNIEGYDDNWYLKRTGASLTCNAQGNPPPTVYTWKTANGSPLPSNVKAKENVLYVDEVDERINTTIVCEVTNALGSRASQQAVLVRDKPNPSGAGATGGIIGGIIASIVAIAVIVTLIMIFRQQRKNQTAEDEELDEPPAYKPPPPSLKLQEDKLPQIKGEELLPLKEPVSEQQIEIKDLEMSPPKYWSTTGSQHTPPLDDDYLEQINPIYNEFIPPESDSHKDDQGFVMSPAVYV</sequence>
<feature type="signal peptide" evidence="8">
    <location>
        <begin position="1"/>
        <end position="18"/>
    </location>
</feature>
<name>A0A8T2IPH0_9PIPI</name>
<evidence type="ECO:0000256" key="5">
    <source>
        <dbReference type="ARBA" id="ARBA00023157"/>
    </source>
</evidence>
<feature type="transmembrane region" description="Helical" evidence="7">
    <location>
        <begin position="324"/>
        <end position="345"/>
    </location>
</feature>
<gene>
    <name evidence="10" type="ORF">GDO86_012304</name>
</gene>
<feature type="domain" description="Ig-like" evidence="9">
    <location>
        <begin position="14"/>
        <end position="122"/>
    </location>
</feature>
<dbReference type="SMART" id="SM00409">
    <property type="entry name" value="IG"/>
    <property type="match status" value="2"/>
</dbReference>
<dbReference type="Pfam" id="PF07686">
    <property type="entry name" value="V-set"/>
    <property type="match status" value="1"/>
</dbReference>
<reference evidence="10" key="1">
    <citation type="thesis" date="2020" institute="ProQuest LLC" country="789 East Eisenhower Parkway, Ann Arbor, MI, USA">
        <title>Comparative Genomics and Chromosome Evolution.</title>
        <authorList>
            <person name="Mudd A.B."/>
        </authorList>
    </citation>
    <scope>NUCLEOTIDE SEQUENCE</scope>
    <source>
        <strain evidence="10">Female2</strain>
        <tissue evidence="10">Blood</tissue>
    </source>
</reference>
<dbReference type="InterPro" id="IPR007110">
    <property type="entry name" value="Ig-like_dom"/>
</dbReference>
<evidence type="ECO:0000256" key="8">
    <source>
        <dbReference type="SAM" id="SignalP"/>
    </source>
</evidence>
<evidence type="ECO:0000313" key="11">
    <source>
        <dbReference type="Proteomes" id="UP000812440"/>
    </source>
</evidence>
<evidence type="ECO:0000256" key="6">
    <source>
        <dbReference type="SAM" id="MobiDB-lite"/>
    </source>
</evidence>
<dbReference type="InterPro" id="IPR013106">
    <property type="entry name" value="Ig_V-set"/>
</dbReference>
<keyword evidence="5" id="KW-1015">Disulfide bond</keyword>
<evidence type="ECO:0000313" key="10">
    <source>
        <dbReference type="EMBL" id="KAG8433882.1"/>
    </source>
</evidence>
<dbReference type="SUPFAM" id="SSF48726">
    <property type="entry name" value="Immunoglobulin"/>
    <property type="match status" value="3"/>
</dbReference>